<evidence type="ECO:0000256" key="2">
    <source>
        <dbReference type="SAM" id="SignalP"/>
    </source>
</evidence>
<dbReference type="RefSeq" id="XP_026619248.1">
    <property type="nucleotide sequence ID" value="XM_026770091.1"/>
</dbReference>
<dbReference type="EMBL" id="KZ852208">
    <property type="protein sequence ID" value="RDH26226.1"/>
    <property type="molecule type" value="Genomic_DNA"/>
</dbReference>
<dbReference type="InterPro" id="IPR052413">
    <property type="entry name" value="SUR7_domain"/>
</dbReference>
<proteinExistence type="predicted"/>
<gene>
    <name evidence="3" type="ORF">BDQ94DRAFT_164659</name>
</gene>
<keyword evidence="2" id="KW-0732">Signal</keyword>
<keyword evidence="1" id="KW-1133">Transmembrane helix</keyword>
<feature type="chain" id="PRO_5017703523" description="Actin cortical patch SUR7/pH-response regulator pali" evidence="2">
    <location>
        <begin position="23"/>
        <end position="245"/>
    </location>
</feature>
<dbReference type="AlphaFoldDB" id="A0A3F3PIQ5"/>
<dbReference type="PROSITE" id="PS51257">
    <property type="entry name" value="PROKAR_LIPOPROTEIN"/>
    <property type="match status" value="1"/>
</dbReference>
<feature type="transmembrane region" description="Helical" evidence="1">
    <location>
        <begin position="220"/>
        <end position="240"/>
    </location>
</feature>
<protein>
    <recommendedName>
        <fullName evidence="5">Actin cortical patch SUR7/pH-response regulator pali</fullName>
    </recommendedName>
</protein>
<keyword evidence="1" id="KW-0472">Membrane</keyword>
<dbReference type="PANTHER" id="PTHR28019">
    <property type="entry name" value="CELL MEMBRANE PROTEIN YLR413W-RELATED"/>
    <property type="match status" value="1"/>
</dbReference>
<organism evidence="3 4">
    <name type="scientific">Aspergillus welwitschiae</name>
    <dbReference type="NCBI Taxonomy" id="1341132"/>
    <lineage>
        <taxon>Eukaryota</taxon>
        <taxon>Fungi</taxon>
        <taxon>Dikarya</taxon>
        <taxon>Ascomycota</taxon>
        <taxon>Pezizomycotina</taxon>
        <taxon>Eurotiomycetes</taxon>
        <taxon>Eurotiomycetidae</taxon>
        <taxon>Eurotiales</taxon>
        <taxon>Aspergillaceae</taxon>
        <taxon>Aspergillus</taxon>
        <taxon>Aspergillus subgen. Circumdati</taxon>
    </lineage>
</organism>
<sequence length="245" mass="26049">MLLSLPRIISLVLSSAVLVCFAVIFSACTSPTSVNVIGIRNPEHLNELRSLAIHSGQNSSSSLEIVYLSDRLSEAVSDAVDHITGHVEDQPSHMQYLLPIYYVIGLQSYCEGKPTDKALSNCSKPSAHFSFDPIDVLGTWLGPADGGTTTFAQWIIGAYITGFVQFPMTEVAVLISSSVPSLLIIGASVSVTILYQLLAKGIDRLLQHEITANLGPHAMAATWLAVAFSAGSSLVLAIAICSCCL</sequence>
<evidence type="ECO:0000313" key="4">
    <source>
        <dbReference type="Proteomes" id="UP000253729"/>
    </source>
</evidence>
<dbReference type="GO" id="GO:0051285">
    <property type="term" value="C:cell cortex of cell tip"/>
    <property type="evidence" value="ECO:0007669"/>
    <property type="project" value="TreeGrafter"/>
</dbReference>
<dbReference type="PANTHER" id="PTHR28019:SF3">
    <property type="entry name" value="INTEGRAL MEMBRANE PROTEIN (AFU_ORTHOLOGUE AFUA_6G07470)"/>
    <property type="match status" value="1"/>
</dbReference>
<dbReference type="GO" id="GO:0031505">
    <property type="term" value="P:fungal-type cell wall organization"/>
    <property type="evidence" value="ECO:0007669"/>
    <property type="project" value="TreeGrafter"/>
</dbReference>
<dbReference type="Proteomes" id="UP000253729">
    <property type="component" value="Unassembled WGS sequence"/>
</dbReference>
<evidence type="ECO:0000256" key="1">
    <source>
        <dbReference type="SAM" id="Phobius"/>
    </source>
</evidence>
<name>A0A3F3PIQ5_9EURO</name>
<feature type="transmembrane region" description="Helical" evidence="1">
    <location>
        <begin position="179"/>
        <end position="199"/>
    </location>
</feature>
<keyword evidence="4" id="KW-1185">Reference proteome</keyword>
<feature type="signal peptide" evidence="2">
    <location>
        <begin position="1"/>
        <end position="22"/>
    </location>
</feature>
<dbReference type="GeneID" id="38138447"/>
<evidence type="ECO:0008006" key="5">
    <source>
        <dbReference type="Google" id="ProtNLM"/>
    </source>
</evidence>
<keyword evidence="1" id="KW-0812">Transmembrane</keyword>
<dbReference type="GO" id="GO:0005886">
    <property type="term" value="C:plasma membrane"/>
    <property type="evidence" value="ECO:0007669"/>
    <property type="project" value="TreeGrafter"/>
</dbReference>
<accession>A0A3F3PIQ5</accession>
<evidence type="ECO:0000313" key="3">
    <source>
        <dbReference type="EMBL" id="RDH26226.1"/>
    </source>
</evidence>
<reference evidence="3 4" key="1">
    <citation type="submission" date="2018-07" db="EMBL/GenBank/DDBJ databases">
        <title>The genomes of Aspergillus section Nigri reveals drivers in fungal speciation.</title>
        <authorList>
            <consortium name="DOE Joint Genome Institute"/>
            <person name="Vesth T.C."/>
            <person name="Nybo J."/>
            <person name="Theobald S."/>
            <person name="Brandl J."/>
            <person name="Frisvad J.C."/>
            <person name="Nielsen K.F."/>
            <person name="Lyhne E.K."/>
            <person name="Kogle M.E."/>
            <person name="Kuo A."/>
            <person name="Riley R."/>
            <person name="Clum A."/>
            <person name="Nolan M."/>
            <person name="Lipzen A."/>
            <person name="Salamov A."/>
            <person name="Henrissat B."/>
            <person name="Wiebenga A."/>
            <person name="De vries R.P."/>
            <person name="Grigoriev I.V."/>
            <person name="Mortensen U.H."/>
            <person name="Andersen M.R."/>
            <person name="Baker S.E."/>
        </authorList>
    </citation>
    <scope>NUCLEOTIDE SEQUENCE [LARGE SCALE GENOMIC DNA]</scope>
    <source>
        <strain evidence="3 4">CBS 139.54b</strain>
    </source>
</reference>